<dbReference type="AlphaFoldDB" id="A0A0N4YXI1"/>
<evidence type="ECO:0000313" key="3">
    <source>
        <dbReference type="Proteomes" id="UP000271162"/>
    </source>
</evidence>
<feature type="compositionally biased region" description="Low complexity" evidence="1">
    <location>
        <begin position="85"/>
        <end position="106"/>
    </location>
</feature>
<feature type="region of interest" description="Disordered" evidence="1">
    <location>
        <begin position="12"/>
        <end position="106"/>
    </location>
</feature>
<feature type="compositionally biased region" description="Low complexity" evidence="1">
    <location>
        <begin position="12"/>
        <end position="25"/>
    </location>
</feature>
<evidence type="ECO:0000313" key="2">
    <source>
        <dbReference type="EMBL" id="VDL86437.1"/>
    </source>
</evidence>
<keyword evidence="3" id="KW-1185">Reference proteome</keyword>
<accession>A0A0N4YXI1</accession>
<proteinExistence type="predicted"/>
<protein>
    <submittedName>
        <fullName evidence="4">RING-type domain-containing protein</fullName>
    </submittedName>
</protein>
<sequence>MCVLSAAATAITASSPVAPATSQSPKMEFTVANKRVTSPISEKRRGKGSGAERTVRCSTEDGEEEFLSADEGVASSIEEPGLPRTVPATSATTTNTTTTTSAVSSASEVVLDGRNYRADDEDVTQIERQFADEQEFITVNTKKKKAAESSTKQQQQRTGSAGKDDRHQRVAERLEPARRSSLGVAPEARVTPAQNSPLPSGRRPTTASLGDFLDGKDVPKIQTKPFSAPNAPKNVKKFQRNERHSQPDVEVPLPELPVEQRDMPPCLEIQQVTCEVCGKEVTLRWELPTSMAPQV</sequence>
<gene>
    <name evidence="2" type="ORF">NBR_LOCUS21954</name>
</gene>
<feature type="region of interest" description="Disordered" evidence="1">
    <location>
        <begin position="141"/>
        <end position="217"/>
    </location>
</feature>
<organism evidence="4">
    <name type="scientific">Nippostrongylus brasiliensis</name>
    <name type="common">Rat hookworm</name>
    <dbReference type="NCBI Taxonomy" id="27835"/>
    <lineage>
        <taxon>Eukaryota</taxon>
        <taxon>Metazoa</taxon>
        <taxon>Ecdysozoa</taxon>
        <taxon>Nematoda</taxon>
        <taxon>Chromadorea</taxon>
        <taxon>Rhabditida</taxon>
        <taxon>Rhabditina</taxon>
        <taxon>Rhabditomorpha</taxon>
        <taxon>Strongyloidea</taxon>
        <taxon>Heligmosomidae</taxon>
        <taxon>Nippostrongylus</taxon>
    </lineage>
</organism>
<evidence type="ECO:0000313" key="4">
    <source>
        <dbReference type="WBParaSite" id="NBR_0002195301-mRNA-1"/>
    </source>
</evidence>
<feature type="compositionally biased region" description="Basic and acidic residues" evidence="1">
    <location>
        <begin position="162"/>
        <end position="178"/>
    </location>
</feature>
<name>A0A0N4YXI1_NIPBR</name>
<dbReference type="STRING" id="27835.A0A0N4YXI1"/>
<dbReference type="Proteomes" id="UP000271162">
    <property type="component" value="Unassembled WGS sequence"/>
</dbReference>
<feature type="compositionally biased region" description="Polar residues" evidence="1">
    <location>
        <begin position="192"/>
        <end position="208"/>
    </location>
</feature>
<evidence type="ECO:0000256" key="1">
    <source>
        <dbReference type="SAM" id="MobiDB-lite"/>
    </source>
</evidence>
<dbReference type="EMBL" id="UYSL01027141">
    <property type="protein sequence ID" value="VDL86437.1"/>
    <property type="molecule type" value="Genomic_DNA"/>
</dbReference>
<reference evidence="2 3" key="2">
    <citation type="submission" date="2018-11" db="EMBL/GenBank/DDBJ databases">
        <authorList>
            <consortium name="Pathogen Informatics"/>
        </authorList>
    </citation>
    <scope>NUCLEOTIDE SEQUENCE [LARGE SCALE GENOMIC DNA]</scope>
</reference>
<dbReference type="WBParaSite" id="NBR_0002195301-mRNA-1">
    <property type="protein sequence ID" value="NBR_0002195301-mRNA-1"/>
    <property type="gene ID" value="NBR_0002195301"/>
</dbReference>
<reference evidence="4" key="1">
    <citation type="submission" date="2017-02" db="UniProtKB">
        <authorList>
            <consortium name="WormBaseParasite"/>
        </authorList>
    </citation>
    <scope>IDENTIFICATION</scope>
</reference>